<evidence type="ECO:0000313" key="12">
    <source>
        <dbReference type="Proteomes" id="UP001243623"/>
    </source>
</evidence>
<keyword evidence="4 8" id="KW-0808">Transferase</keyword>
<name>A0A9Y2AHM4_9FIRM</name>
<evidence type="ECO:0000256" key="3">
    <source>
        <dbReference type="ARBA" id="ARBA00022555"/>
    </source>
</evidence>
<dbReference type="PANTHER" id="PTHR11953">
    <property type="entry name" value="EXOSOME COMPLEX COMPONENT"/>
    <property type="match status" value="1"/>
</dbReference>
<dbReference type="GO" id="GO:0000175">
    <property type="term" value="F:3'-5'-RNA exonuclease activity"/>
    <property type="evidence" value="ECO:0007669"/>
    <property type="project" value="UniProtKB-UniRule"/>
</dbReference>
<comment type="similarity">
    <text evidence="1 8">Belongs to the RNase PH family.</text>
</comment>
<dbReference type="SUPFAM" id="SSF55666">
    <property type="entry name" value="Ribonuclease PH domain 2-like"/>
    <property type="match status" value="1"/>
</dbReference>
<dbReference type="GO" id="GO:0009022">
    <property type="term" value="F:tRNA nucleotidyltransferase activity"/>
    <property type="evidence" value="ECO:0007669"/>
    <property type="project" value="UniProtKB-UniRule"/>
</dbReference>
<sequence>MIRVDGRQVDEMRKVKITRNYLKYPAGSVLIEFGNTKVICAATIEERVPSFLKGSGEGWITAEYSLLPSSTQTRNARESMRGKVSGRTHEIQRLIGRSLRSVIDLKALGERTIMIDCDVIQADGGTRTASITGAFVALVDAVATIYHPEKPFPVKDFVAAISVGLLKDGTSILDLCYEEDSNAAVDMNVIMTGEGNFVEVQGTGEERPFSRIEMNAMLEKAEKGIQELIDYQKDVLGQLVWKVGREP</sequence>
<evidence type="ECO:0000256" key="8">
    <source>
        <dbReference type="HAMAP-Rule" id="MF_00564"/>
    </source>
</evidence>
<evidence type="ECO:0000259" key="10">
    <source>
        <dbReference type="Pfam" id="PF03725"/>
    </source>
</evidence>
<protein>
    <recommendedName>
        <fullName evidence="8">Ribonuclease PH</fullName>
        <shortName evidence="8">RNase PH</shortName>
        <ecNumber evidence="8">2.7.7.56</ecNumber>
    </recommendedName>
    <alternativeName>
        <fullName evidence="8">tRNA nucleotidyltransferase</fullName>
    </alternativeName>
</protein>
<organism evidence="11 12">
    <name type="scientific">Selenobaculum gibii</name>
    <dbReference type="NCBI Taxonomy" id="3054208"/>
    <lineage>
        <taxon>Bacteria</taxon>
        <taxon>Bacillati</taxon>
        <taxon>Bacillota</taxon>
        <taxon>Negativicutes</taxon>
        <taxon>Selenomonadales</taxon>
        <taxon>Selenomonadaceae</taxon>
        <taxon>Selenobaculum</taxon>
    </lineage>
</organism>
<dbReference type="RefSeq" id="WP_147670487.1">
    <property type="nucleotide sequence ID" value="NZ_CP120678.1"/>
</dbReference>
<keyword evidence="6 8" id="KW-0548">Nucleotidyltransferase</keyword>
<dbReference type="AlphaFoldDB" id="A0A9Y2AHM4"/>
<feature type="binding site" evidence="8">
    <location>
        <begin position="125"/>
        <end position="127"/>
    </location>
    <ligand>
        <name>phosphate</name>
        <dbReference type="ChEBI" id="CHEBI:43474"/>
        <note>substrate</note>
    </ligand>
</feature>
<dbReference type="InterPro" id="IPR015847">
    <property type="entry name" value="ExoRNase_PH_dom2"/>
</dbReference>
<dbReference type="GO" id="GO:0000049">
    <property type="term" value="F:tRNA binding"/>
    <property type="evidence" value="ECO:0007669"/>
    <property type="project" value="UniProtKB-UniRule"/>
</dbReference>
<dbReference type="InterPro" id="IPR020568">
    <property type="entry name" value="Ribosomal_Su5_D2-typ_SF"/>
</dbReference>
<dbReference type="Pfam" id="PF01138">
    <property type="entry name" value="RNase_PH"/>
    <property type="match status" value="1"/>
</dbReference>
<comment type="subunit">
    <text evidence="8">Homohexameric ring arranged as a trimer of dimers.</text>
</comment>
<keyword evidence="5 8" id="KW-0819">tRNA processing</keyword>
<comment type="function">
    <text evidence="8">Phosphorolytic 3'-5' exoribonuclease that plays an important role in tRNA 3'-end maturation. Removes nucleotide residues following the 3'-CCA terminus of tRNAs; can also add nucleotides to the ends of RNA molecules by using nucleoside diphosphates as substrates, but this may not be physiologically important. Probably plays a role in initiation of 16S rRNA degradation (leading to ribosome degradation) during starvation.</text>
</comment>
<accession>A0A9Y2AHM4</accession>
<keyword evidence="12" id="KW-1185">Reference proteome</keyword>
<dbReference type="InterPro" id="IPR002381">
    <property type="entry name" value="RNase_PH_bac-type"/>
</dbReference>
<dbReference type="GO" id="GO:0031125">
    <property type="term" value="P:rRNA 3'-end processing"/>
    <property type="evidence" value="ECO:0007669"/>
    <property type="project" value="UniProtKB-ARBA"/>
</dbReference>
<gene>
    <name evidence="8 11" type="primary">rph</name>
    <name evidence="11" type="ORF">P3F81_08890</name>
</gene>
<proteinExistence type="inferred from homology"/>
<dbReference type="InterPro" id="IPR036345">
    <property type="entry name" value="ExoRNase_PH_dom2_sf"/>
</dbReference>
<evidence type="ECO:0000256" key="7">
    <source>
        <dbReference type="ARBA" id="ARBA00022884"/>
    </source>
</evidence>
<keyword evidence="7" id="KW-0694">RNA-binding</keyword>
<feature type="domain" description="Exoribonuclease phosphorolytic" evidence="9">
    <location>
        <begin position="11"/>
        <end position="141"/>
    </location>
</feature>
<reference evidence="11" key="1">
    <citation type="submission" date="2023-03" db="EMBL/GenBank/DDBJ databases">
        <title>Selenobaculum gbiensis gen. nov. sp. nov., a new bacterium isolated from the gut microbiota of IBD patient.</title>
        <authorList>
            <person name="Yeo S."/>
            <person name="Park H."/>
            <person name="Huh C.S."/>
        </authorList>
    </citation>
    <scope>NUCLEOTIDE SEQUENCE</scope>
    <source>
        <strain evidence="11">ICN-92133</strain>
    </source>
</reference>
<dbReference type="PANTHER" id="PTHR11953:SF0">
    <property type="entry name" value="EXOSOME COMPLEX COMPONENT RRP41"/>
    <property type="match status" value="1"/>
</dbReference>
<dbReference type="KEGG" id="sgbi:P3F81_08890"/>
<dbReference type="InterPro" id="IPR050080">
    <property type="entry name" value="RNase_PH"/>
</dbReference>
<feature type="binding site" evidence="8">
    <location>
        <position position="87"/>
    </location>
    <ligand>
        <name>phosphate</name>
        <dbReference type="ChEBI" id="CHEBI:43474"/>
        <note>substrate</note>
    </ligand>
</feature>
<dbReference type="EC" id="2.7.7.56" evidence="8"/>
<dbReference type="InterPro" id="IPR018336">
    <property type="entry name" value="RNase_PH_CS"/>
</dbReference>
<dbReference type="Proteomes" id="UP001243623">
    <property type="component" value="Chromosome"/>
</dbReference>
<evidence type="ECO:0000256" key="1">
    <source>
        <dbReference type="ARBA" id="ARBA00006678"/>
    </source>
</evidence>
<dbReference type="Gene3D" id="3.30.230.70">
    <property type="entry name" value="GHMP Kinase, N-terminal domain"/>
    <property type="match status" value="1"/>
</dbReference>
<evidence type="ECO:0000256" key="6">
    <source>
        <dbReference type="ARBA" id="ARBA00022695"/>
    </source>
</evidence>
<dbReference type="Pfam" id="PF03725">
    <property type="entry name" value="RNase_PH_C"/>
    <property type="match status" value="1"/>
</dbReference>
<evidence type="ECO:0000256" key="2">
    <source>
        <dbReference type="ARBA" id="ARBA00022552"/>
    </source>
</evidence>
<dbReference type="SUPFAM" id="SSF54211">
    <property type="entry name" value="Ribosomal protein S5 domain 2-like"/>
    <property type="match status" value="1"/>
</dbReference>
<evidence type="ECO:0000256" key="4">
    <source>
        <dbReference type="ARBA" id="ARBA00022679"/>
    </source>
</evidence>
<dbReference type="GO" id="GO:0016075">
    <property type="term" value="P:rRNA catabolic process"/>
    <property type="evidence" value="ECO:0007669"/>
    <property type="project" value="UniProtKB-UniRule"/>
</dbReference>
<dbReference type="NCBIfam" id="TIGR01966">
    <property type="entry name" value="RNasePH"/>
    <property type="match status" value="1"/>
</dbReference>
<dbReference type="FunFam" id="3.30.230.70:FF:000003">
    <property type="entry name" value="Ribonuclease PH"/>
    <property type="match status" value="1"/>
</dbReference>
<dbReference type="EMBL" id="CP120678">
    <property type="protein sequence ID" value="WIW70012.1"/>
    <property type="molecule type" value="Genomic_DNA"/>
</dbReference>
<evidence type="ECO:0000313" key="11">
    <source>
        <dbReference type="EMBL" id="WIW70012.1"/>
    </source>
</evidence>
<dbReference type="GO" id="GO:0008033">
    <property type="term" value="P:tRNA processing"/>
    <property type="evidence" value="ECO:0007669"/>
    <property type="project" value="UniProtKB-UniRule"/>
</dbReference>
<keyword evidence="3 8" id="KW-0820">tRNA-binding</keyword>
<dbReference type="InterPro" id="IPR027408">
    <property type="entry name" value="PNPase/RNase_PH_dom_sf"/>
</dbReference>
<dbReference type="PROSITE" id="PS01277">
    <property type="entry name" value="RIBONUCLEASE_PH"/>
    <property type="match status" value="1"/>
</dbReference>
<dbReference type="HAMAP" id="MF_00564">
    <property type="entry name" value="RNase_PH"/>
    <property type="match status" value="1"/>
</dbReference>
<feature type="domain" description="Exoribonuclease phosphorolytic" evidence="10">
    <location>
        <begin position="156"/>
        <end position="224"/>
    </location>
</feature>
<keyword evidence="2 8" id="KW-0698">rRNA processing</keyword>
<dbReference type="CDD" id="cd11362">
    <property type="entry name" value="RNase_PH_bact"/>
    <property type="match status" value="1"/>
</dbReference>
<dbReference type="InterPro" id="IPR001247">
    <property type="entry name" value="ExoRNase_PH_dom1"/>
</dbReference>
<evidence type="ECO:0000259" key="9">
    <source>
        <dbReference type="Pfam" id="PF01138"/>
    </source>
</evidence>
<comment type="catalytic activity">
    <reaction evidence="8">
        <text>tRNA(n+1) + phosphate = tRNA(n) + a ribonucleoside 5'-diphosphate</text>
        <dbReference type="Rhea" id="RHEA:10628"/>
        <dbReference type="Rhea" id="RHEA-COMP:17343"/>
        <dbReference type="Rhea" id="RHEA-COMP:17344"/>
        <dbReference type="ChEBI" id="CHEBI:43474"/>
        <dbReference type="ChEBI" id="CHEBI:57930"/>
        <dbReference type="ChEBI" id="CHEBI:173114"/>
        <dbReference type="EC" id="2.7.7.56"/>
    </reaction>
</comment>
<evidence type="ECO:0000256" key="5">
    <source>
        <dbReference type="ARBA" id="ARBA00022694"/>
    </source>
</evidence>